<organism evidence="1 2">
    <name type="scientific">Chlorella sorokiniana</name>
    <name type="common">Freshwater green alga</name>
    <dbReference type="NCBI Taxonomy" id="3076"/>
    <lineage>
        <taxon>Eukaryota</taxon>
        <taxon>Viridiplantae</taxon>
        <taxon>Chlorophyta</taxon>
        <taxon>core chlorophytes</taxon>
        <taxon>Trebouxiophyceae</taxon>
        <taxon>Chlorellales</taxon>
        <taxon>Chlorellaceae</taxon>
        <taxon>Chlorella clade</taxon>
        <taxon>Chlorella</taxon>
    </lineage>
</organism>
<dbReference type="InterPro" id="IPR032482">
    <property type="entry name" value="DUF5054"/>
</dbReference>
<keyword evidence="2" id="KW-1185">Reference proteome</keyword>
<name>A0A2P6U3I4_CHLSO</name>
<evidence type="ECO:0000313" key="2">
    <source>
        <dbReference type="Proteomes" id="UP000239899"/>
    </source>
</evidence>
<dbReference type="AlphaFoldDB" id="A0A2P6U3I4"/>
<dbReference type="OrthoDB" id="197879at2759"/>
<dbReference type="EMBL" id="LHPG02000001">
    <property type="protein sequence ID" value="PRW60875.1"/>
    <property type="molecule type" value="Genomic_DNA"/>
</dbReference>
<dbReference type="Proteomes" id="UP000239899">
    <property type="component" value="Unassembled WGS sequence"/>
</dbReference>
<comment type="caution">
    <text evidence="1">The sequence shown here is derived from an EMBL/GenBank/DDBJ whole genome shotgun (WGS) entry which is preliminary data.</text>
</comment>
<accession>A0A2P6U3I4</accession>
<evidence type="ECO:0000313" key="1">
    <source>
        <dbReference type="EMBL" id="PRW60875.1"/>
    </source>
</evidence>
<gene>
    <name evidence="1" type="ORF">C2E21_0040</name>
</gene>
<protein>
    <submittedName>
        <fullName evidence="1">Coiled-coil domain-containing mitochondrial isoform A</fullName>
    </submittedName>
</protein>
<dbReference type="Pfam" id="PF16477">
    <property type="entry name" value="DUF5054"/>
    <property type="match status" value="1"/>
</dbReference>
<reference evidence="1 2" key="1">
    <citation type="journal article" date="2018" name="Plant J.">
        <title>Genome sequences of Chlorella sorokiniana UTEX 1602 and Micractinium conductrix SAG 241.80: implications to maltose excretion by a green alga.</title>
        <authorList>
            <person name="Arriola M.B."/>
            <person name="Velmurugan N."/>
            <person name="Zhang Y."/>
            <person name="Plunkett M.H."/>
            <person name="Hondzo H."/>
            <person name="Barney B.M."/>
        </authorList>
    </citation>
    <scope>NUCLEOTIDE SEQUENCE [LARGE SCALE GENOMIC DNA]</scope>
    <source>
        <strain evidence="2">UTEX 1602</strain>
    </source>
</reference>
<proteinExistence type="predicted"/>
<sequence>MDSIVLDNWIHEHLPAAIRLAEELRQSGTDGQFVFMAHSWIISLALDCPSDIGIRCPSAAEVEALEAAIRQGVITWHAMPNIPQVEMFDEGLLRAAVRLTHNLDARFGFPPKLTMNQRDVPGFSRLAIPILHSEGVRAVTVCVNGVTSPPAVPHNQPFWYRDEASGTQLLSFWHPGGYTGDPVDNADECIHAPGLKHRLCLSWTNDNAGAKVICSGLDEFVTHLLEIAPRLDLPVVQSEIGDTWIYGVASDPRKVAEYRELMRWRQAALPRYGTASLARFDQLFLKLPEHTWGVNMQHLGPDIGKYNNQLLHARLAMTPLPSNINVTVHSWERQRNYMRWAIAALGV</sequence>